<sequence length="49" mass="5448">MWFTSNGIFVTAAASTLTNRYRNKAYIHPKKPPPPTSSHLSSPLETCDI</sequence>
<reference evidence="2" key="1">
    <citation type="submission" date="2014-11" db="EMBL/GenBank/DDBJ databases">
        <authorList>
            <person name="Amaro Gonzalez C."/>
        </authorList>
    </citation>
    <scope>NUCLEOTIDE SEQUENCE</scope>
</reference>
<evidence type="ECO:0000256" key="1">
    <source>
        <dbReference type="SAM" id="MobiDB-lite"/>
    </source>
</evidence>
<evidence type="ECO:0000313" key="2">
    <source>
        <dbReference type="EMBL" id="JAH85645.1"/>
    </source>
</evidence>
<reference evidence="2" key="2">
    <citation type="journal article" date="2015" name="Fish Shellfish Immunol.">
        <title>Early steps in the European eel (Anguilla anguilla)-Vibrio vulnificus interaction in the gills: Role of the RtxA13 toxin.</title>
        <authorList>
            <person name="Callol A."/>
            <person name="Pajuelo D."/>
            <person name="Ebbesson L."/>
            <person name="Teles M."/>
            <person name="MacKenzie S."/>
            <person name="Amaro C."/>
        </authorList>
    </citation>
    <scope>NUCLEOTIDE SEQUENCE</scope>
</reference>
<dbReference type="AlphaFoldDB" id="A0A0E9W7T2"/>
<feature type="compositionally biased region" description="Low complexity" evidence="1">
    <location>
        <begin position="37"/>
        <end position="49"/>
    </location>
</feature>
<name>A0A0E9W7T2_ANGAN</name>
<accession>A0A0E9W7T2</accession>
<organism evidence="2">
    <name type="scientific">Anguilla anguilla</name>
    <name type="common">European freshwater eel</name>
    <name type="synonym">Muraena anguilla</name>
    <dbReference type="NCBI Taxonomy" id="7936"/>
    <lineage>
        <taxon>Eukaryota</taxon>
        <taxon>Metazoa</taxon>
        <taxon>Chordata</taxon>
        <taxon>Craniata</taxon>
        <taxon>Vertebrata</taxon>
        <taxon>Euteleostomi</taxon>
        <taxon>Actinopterygii</taxon>
        <taxon>Neopterygii</taxon>
        <taxon>Teleostei</taxon>
        <taxon>Anguilliformes</taxon>
        <taxon>Anguillidae</taxon>
        <taxon>Anguilla</taxon>
    </lineage>
</organism>
<dbReference type="EMBL" id="GBXM01022932">
    <property type="protein sequence ID" value="JAH85645.1"/>
    <property type="molecule type" value="Transcribed_RNA"/>
</dbReference>
<feature type="region of interest" description="Disordered" evidence="1">
    <location>
        <begin position="25"/>
        <end position="49"/>
    </location>
</feature>
<protein>
    <submittedName>
        <fullName evidence="2">Uncharacterized protein</fullName>
    </submittedName>
</protein>
<proteinExistence type="predicted"/>